<keyword evidence="5 6" id="KW-1015">Disulfide bond</keyword>
<dbReference type="SMART" id="SM01187">
    <property type="entry name" value="Elicitin"/>
    <property type="match status" value="1"/>
</dbReference>
<evidence type="ECO:0000313" key="8">
    <source>
        <dbReference type="EMBL" id="TDH72762.1"/>
    </source>
</evidence>
<dbReference type="KEGG" id="blac:94346299"/>
<evidence type="ECO:0000256" key="7">
    <source>
        <dbReference type="SAM" id="SignalP"/>
    </source>
</evidence>
<protein>
    <recommendedName>
        <fullName evidence="6">Elicitin</fullName>
    </recommendedName>
</protein>
<reference evidence="8 9" key="1">
    <citation type="journal article" date="2021" name="Genome Biol.">
        <title>AFLAP: assembly-free linkage analysis pipeline using k-mers from genome sequencing data.</title>
        <authorList>
            <person name="Fletcher K."/>
            <person name="Zhang L."/>
            <person name="Gil J."/>
            <person name="Han R."/>
            <person name="Cavanaugh K."/>
            <person name="Michelmore R."/>
        </authorList>
    </citation>
    <scope>NUCLEOTIDE SEQUENCE [LARGE SCALE GENOMIC DNA]</scope>
    <source>
        <strain evidence="8 9">SF5</strain>
    </source>
</reference>
<gene>
    <name evidence="8" type="ORF">CCR75_002531</name>
</gene>
<dbReference type="OrthoDB" id="124652at2759"/>
<name>A0A976NZ08_BRELC</name>
<dbReference type="InterPro" id="IPR036470">
    <property type="entry name" value="Elicitin_sf"/>
</dbReference>
<evidence type="ECO:0000256" key="5">
    <source>
        <dbReference type="ARBA" id="ARBA00023157"/>
    </source>
</evidence>
<dbReference type="Pfam" id="PF00964">
    <property type="entry name" value="Elicitin"/>
    <property type="match status" value="1"/>
</dbReference>
<dbReference type="GO" id="GO:0052040">
    <property type="term" value="P:symbiont-mediated perturbation of host programmed cell death"/>
    <property type="evidence" value="ECO:0007669"/>
    <property type="project" value="UniProtKB-UniRule"/>
</dbReference>
<comment type="function">
    <text evidence="6">Induces local and distal defense responses (incompatible hypersensitive reaction) in plants from the solanaceae and cruciferae families. Elicits leaf necrosis and causes the accumulation of pathogenesis-related proteins. Might interact with the lipidic molecules of the plasma membrane.</text>
</comment>
<dbReference type="Gene3D" id="1.10.239.10">
    <property type="entry name" value="Elicitin domain"/>
    <property type="match status" value="1"/>
</dbReference>
<sequence length="150" mass="15790">MNFSTTLVIGILTFVATAYAEECSTTQFLTIAGSVHLEGCTSDIGFRGFEAMSTLSEDQIVAVCVSPQCLKLMDEMRSMNLGDCIIQGTNVALDKDFLDPFKKRCGGGDVANSSSTDGIGSSVITSSSVTIKAALELVGLTLLTVLLLSF</sequence>
<dbReference type="AlphaFoldDB" id="A0A976NZ08"/>
<keyword evidence="4 6" id="KW-0928">Hypersensitive response elicitation</keyword>
<dbReference type="GeneID" id="94346299"/>
<proteinExistence type="inferred from homology"/>
<evidence type="ECO:0000256" key="1">
    <source>
        <dbReference type="ARBA" id="ARBA00004613"/>
    </source>
</evidence>
<evidence type="ECO:0000256" key="4">
    <source>
        <dbReference type="ARBA" id="ARBA00022978"/>
    </source>
</evidence>
<dbReference type="GO" id="GO:0005576">
    <property type="term" value="C:extracellular region"/>
    <property type="evidence" value="ECO:0007669"/>
    <property type="project" value="UniProtKB-SubCell"/>
</dbReference>
<keyword evidence="9" id="KW-1185">Reference proteome</keyword>
<comment type="similarity">
    <text evidence="2 6">Belongs to the elicitin family.</text>
</comment>
<dbReference type="InterPro" id="IPR002200">
    <property type="entry name" value="Elicitin"/>
</dbReference>
<accession>A0A976NZ08</accession>
<dbReference type="EMBL" id="SHOA02000012">
    <property type="protein sequence ID" value="TDH72762.1"/>
    <property type="molecule type" value="Genomic_DNA"/>
</dbReference>
<evidence type="ECO:0000256" key="3">
    <source>
        <dbReference type="ARBA" id="ARBA00022525"/>
    </source>
</evidence>
<keyword evidence="7" id="KW-0732">Signal</keyword>
<dbReference type="Proteomes" id="UP000294530">
    <property type="component" value="Unassembled WGS sequence"/>
</dbReference>
<keyword evidence="3 6" id="KW-0964">Secreted</keyword>
<dbReference type="RefSeq" id="XP_067822261.1">
    <property type="nucleotide sequence ID" value="XM_067960628.1"/>
</dbReference>
<evidence type="ECO:0000256" key="2">
    <source>
        <dbReference type="ARBA" id="ARBA00009544"/>
    </source>
</evidence>
<comment type="subcellular location">
    <subcellularLocation>
        <location evidence="1 6">Secreted</location>
    </subcellularLocation>
</comment>
<comment type="caution">
    <text evidence="8">The sequence shown here is derived from an EMBL/GenBank/DDBJ whole genome shotgun (WGS) entry which is preliminary data.</text>
</comment>
<organism evidence="8 9">
    <name type="scientific">Bremia lactucae</name>
    <name type="common">Lettuce downy mildew</name>
    <dbReference type="NCBI Taxonomy" id="4779"/>
    <lineage>
        <taxon>Eukaryota</taxon>
        <taxon>Sar</taxon>
        <taxon>Stramenopiles</taxon>
        <taxon>Oomycota</taxon>
        <taxon>Peronosporomycetes</taxon>
        <taxon>Peronosporales</taxon>
        <taxon>Peronosporaceae</taxon>
        <taxon>Bremia</taxon>
    </lineage>
</organism>
<feature type="chain" id="PRO_5037961786" description="Elicitin" evidence="7">
    <location>
        <begin position="21"/>
        <end position="150"/>
    </location>
</feature>
<evidence type="ECO:0000313" key="9">
    <source>
        <dbReference type="Proteomes" id="UP000294530"/>
    </source>
</evidence>
<evidence type="ECO:0000256" key="6">
    <source>
        <dbReference type="RuleBase" id="RU368111"/>
    </source>
</evidence>
<feature type="signal peptide" evidence="7">
    <location>
        <begin position="1"/>
        <end position="20"/>
    </location>
</feature>
<dbReference type="SUPFAM" id="SSF48647">
    <property type="entry name" value="Fungal elicitin"/>
    <property type="match status" value="1"/>
</dbReference>